<comment type="pathway">
    <text evidence="1">Amino-acid biosynthesis; L-isoleucine biosynthesis; L-isoleucine from 2-oxobutanoate: step 1/4.</text>
</comment>
<feature type="region of interest" description="Disordered" evidence="6">
    <location>
        <begin position="256"/>
        <end position="283"/>
    </location>
</feature>
<dbReference type="InterPro" id="IPR054480">
    <property type="entry name" value="AHAS_small-like_ACT"/>
</dbReference>
<dbReference type="FunCoup" id="G4TMR6">
    <property type="interactions" value="105"/>
</dbReference>
<dbReference type="Proteomes" id="UP000007148">
    <property type="component" value="Unassembled WGS sequence"/>
</dbReference>
<dbReference type="InterPro" id="IPR019455">
    <property type="entry name" value="Acetolactate_synth_ssu_C"/>
</dbReference>
<dbReference type="FunFam" id="3.30.70.260:FF:000001">
    <property type="entry name" value="Acetolactate synthase, small subunit"/>
    <property type="match status" value="1"/>
</dbReference>
<dbReference type="GO" id="GO:1990610">
    <property type="term" value="F:acetolactate synthase regulator activity"/>
    <property type="evidence" value="ECO:0007669"/>
    <property type="project" value="InterPro"/>
</dbReference>
<dbReference type="eggNOG" id="KOG2663">
    <property type="taxonomic scope" value="Eukaryota"/>
</dbReference>
<dbReference type="GO" id="GO:0005948">
    <property type="term" value="C:acetolactate synthase complex"/>
    <property type="evidence" value="ECO:0007669"/>
    <property type="project" value="TreeGrafter"/>
</dbReference>
<feature type="compositionally biased region" description="Polar residues" evidence="6">
    <location>
        <begin position="35"/>
        <end position="48"/>
    </location>
</feature>
<comment type="caution">
    <text evidence="8">The sequence shown here is derived from an EMBL/GenBank/DDBJ whole genome shotgun (WGS) entry which is preliminary data.</text>
</comment>
<evidence type="ECO:0000256" key="6">
    <source>
        <dbReference type="SAM" id="MobiDB-lite"/>
    </source>
</evidence>
<dbReference type="Gene3D" id="3.30.70.1150">
    <property type="entry name" value="ACT-like. Chain A, domain 2"/>
    <property type="match status" value="1"/>
</dbReference>
<dbReference type="UniPathway" id="UPA00047">
    <property type="reaction ID" value="UER00055"/>
</dbReference>
<dbReference type="STRING" id="1109443.G4TMR6"/>
<reference evidence="8 9" key="1">
    <citation type="journal article" date="2011" name="PLoS Pathog.">
        <title>Endophytic Life Strategies Decoded by Genome and Transcriptome Analyses of the Mutualistic Root Symbiont Piriformospora indica.</title>
        <authorList>
            <person name="Zuccaro A."/>
            <person name="Lahrmann U."/>
            <person name="Guldener U."/>
            <person name="Langen G."/>
            <person name="Pfiffi S."/>
            <person name="Biedenkopf D."/>
            <person name="Wong P."/>
            <person name="Samans B."/>
            <person name="Grimm C."/>
            <person name="Basiewicz M."/>
            <person name="Murat C."/>
            <person name="Martin F."/>
            <person name="Kogel K.H."/>
        </authorList>
    </citation>
    <scope>NUCLEOTIDE SEQUENCE [LARGE SCALE GENOMIC DNA]</scope>
    <source>
        <strain evidence="8 9">DSM 11827</strain>
    </source>
</reference>
<dbReference type="EMBL" id="CAFZ01000173">
    <property type="protein sequence ID" value="CCA72607.1"/>
    <property type="molecule type" value="Genomic_DNA"/>
</dbReference>
<evidence type="ECO:0000259" key="7">
    <source>
        <dbReference type="PROSITE" id="PS51671"/>
    </source>
</evidence>
<dbReference type="Pfam" id="PF22629">
    <property type="entry name" value="ACT_AHAS_ss"/>
    <property type="match status" value="1"/>
</dbReference>
<gene>
    <name evidence="8" type="ORF">PIIN_06544</name>
</gene>
<name>G4TMR6_SERID</name>
<feature type="compositionally biased region" description="Polar residues" evidence="6">
    <location>
        <begin position="256"/>
        <end position="266"/>
    </location>
</feature>
<dbReference type="GO" id="GO:0009097">
    <property type="term" value="P:isoleucine biosynthetic process"/>
    <property type="evidence" value="ECO:0007669"/>
    <property type="project" value="UniProtKB-UniPathway"/>
</dbReference>
<dbReference type="InterPro" id="IPR039557">
    <property type="entry name" value="AHAS_ACT"/>
</dbReference>
<dbReference type="Gene3D" id="3.30.70.260">
    <property type="match status" value="1"/>
</dbReference>
<sequence>MSSIFLSRVLRGRAARLKSINAARPTLPKTLPARSYTSSSPTNASEGSSRPPRPIEDSTSALDYKSAHRRARPPPLPKTDQPRLRSAEEAVTNILYNTPPPSTEPFKKHILNCLVQNEPGVLSRVSGILAARGFNIDSLVVCKTEISDLSRMCIVLSGQDGVVEQARRQLEDLVPVWAVLDYTETRTINRELLLVKVSTLGPEYLEDQLVGGPSHDPRAHGSALYPPESAIWEGSEGEIPHHHNAKMEREISMATSFEQSGKSTHYPSPPAPPPLSHDGQQEVNIPPALTPHQLLTLKSTNLQALTTLASHFGAKVVDISENSVIIELSAKSDRIDAFLGLVKGWGILESARTGVMVMARTPIASLESEEEAVAVGGPIDASLLPPG</sequence>
<evidence type="ECO:0000256" key="5">
    <source>
        <dbReference type="ARBA" id="ARBA00023304"/>
    </source>
</evidence>
<dbReference type="OrthoDB" id="2013116at2759"/>
<protein>
    <submittedName>
        <fullName evidence="8">Related to ILV6-acetolactate synthase, regulatory subunit</fullName>
    </submittedName>
</protein>
<dbReference type="UniPathway" id="UPA00049">
    <property type="reaction ID" value="UER00059"/>
</dbReference>
<dbReference type="PROSITE" id="PS51671">
    <property type="entry name" value="ACT"/>
    <property type="match status" value="1"/>
</dbReference>
<dbReference type="PANTHER" id="PTHR31242:SF2">
    <property type="entry name" value="ACETOLACTATE SYNTHASE SMALL SUBUNIT, MITOCHONDRIAL"/>
    <property type="match status" value="1"/>
</dbReference>
<evidence type="ECO:0000256" key="2">
    <source>
        <dbReference type="ARBA" id="ARBA00005025"/>
    </source>
</evidence>
<dbReference type="PANTHER" id="PTHR31242">
    <property type="entry name" value="ACETOLACTATE SYNTHASE SMALL SUBUNIT, MITOCHONDRIAL"/>
    <property type="match status" value="1"/>
</dbReference>
<evidence type="ECO:0000313" key="9">
    <source>
        <dbReference type="Proteomes" id="UP000007148"/>
    </source>
</evidence>
<dbReference type="InterPro" id="IPR027271">
    <property type="entry name" value="Acetolactate_synth/TF_NikR_C"/>
</dbReference>
<organism evidence="8 9">
    <name type="scientific">Serendipita indica (strain DSM 11827)</name>
    <name type="common">Root endophyte fungus</name>
    <name type="synonym">Piriformospora indica</name>
    <dbReference type="NCBI Taxonomy" id="1109443"/>
    <lineage>
        <taxon>Eukaryota</taxon>
        <taxon>Fungi</taxon>
        <taxon>Dikarya</taxon>
        <taxon>Basidiomycota</taxon>
        <taxon>Agaricomycotina</taxon>
        <taxon>Agaricomycetes</taxon>
        <taxon>Sebacinales</taxon>
        <taxon>Serendipitaceae</taxon>
        <taxon>Serendipita</taxon>
    </lineage>
</organism>
<evidence type="ECO:0000256" key="1">
    <source>
        <dbReference type="ARBA" id="ARBA00004974"/>
    </source>
</evidence>
<dbReference type="InterPro" id="IPR004789">
    <property type="entry name" value="Acetalactate_synth_ssu"/>
</dbReference>
<proteinExistence type="inferred from homology"/>
<dbReference type="AlphaFoldDB" id="G4TMR6"/>
<comment type="similarity">
    <text evidence="3">Belongs to the acetolactate synthase small subunit family.</text>
</comment>
<feature type="domain" description="ACT" evidence="7">
    <location>
        <begin position="110"/>
        <end position="190"/>
    </location>
</feature>
<keyword evidence="9" id="KW-1185">Reference proteome</keyword>
<evidence type="ECO:0000256" key="4">
    <source>
        <dbReference type="ARBA" id="ARBA00022605"/>
    </source>
</evidence>
<dbReference type="NCBIfam" id="TIGR00119">
    <property type="entry name" value="acolac_sm"/>
    <property type="match status" value="1"/>
</dbReference>
<dbReference type="InterPro" id="IPR045865">
    <property type="entry name" value="ACT-like_dom_sf"/>
</dbReference>
<dbReference type="SUPFAM" id="SSF55021">
    <property type="entry name" value="ACT-like"/>
    <property type="match status" value="2"/>
</dbReference>
<keyword evidence="4" id="KW-0028">Amino-acid biosynthesis</keyword>
<dbReference type="OMA" id="CARSGMM"/>
<dbReference type="InParanoid" id="G4TMR6"/>
<keyword evidence="5" id="KW-0100">Branched-chain amino acid biosynthesis</keyword>
<dbReference type="GO" id="GO:0042645">
    <property type="term" value="C:mitochondrial nucleoid"/>
    <property type="evidence" value="ECO:0007669"/>
    <property type="project" value="TreeGrafter"/>
</dbReference>
<evidence type="ECO:0000313" key="8">
    <source>
        <dbReference type="EMBL" id="CCA72607.1"/>
    </source>
</evidence>
<feature type="region of interest" description="Disordered" evidence="6">
    <location>
        <begin position="25"/>
        <end position="84"/>
    </location>
</feature>
<evidence type="ECO:0000256" key="3">
    <source>
        <dbReference type="ARBA" id="ARBA00006341"/>
    </source>
</evidence>
<dbReference type="HOGENOM" id="CLU_055003_0_0_1"/>
<dbReference type="GO" id="GO:0009099">
    <property type="term" value="P:L-valine biosynthetic process"/>
    <property type="evidence" value="ECO:0007669"/>
    <property type="project" value="UniProtKB-UniPathway"/>
</dbReference>
<comment type="pathway">
    <text evidence="2">Amino-acid biosynthesis; L-valine biosynthesis; L-valine from pyruvate: step 1/4.</text>
</comment>
<dbReference type="InterPro" id="IPR002912">
    <property type="entry name" value="ACT_dom"/>
</dbReference>
<accession>G4TMR6</accession>
<dbReference type="InterPro" id="IPR053050">
    <property type="entry name" value="ALS_regulatory_subunit"/>
</dbReference>
<dbReference type="CDD" id="cd04878">
    <property type="entry name" value="ACT_AHAS"/>
    <property type="match status" value="1"/>
</dbReference>
<dbReference type="Pfam" id="PF10369">
    <property type="entry name" value="ALS_ss_C"/>
    <property type="match status" value="1"/>
</dbReference>